<evidence type="ECO:0000313" key="6">
    <source>
        <dbReference type="RefSeq" id="XP_021845667.2"/>
    </source>
</evidence>
<dbReference type="Pfam" id="PF20669">
    <property type="entry name" value="Exo70_N"/>
    <property type="match status" value="1"/>
</dbReference>
<accession>A0A9R0IA83</accession>
<dbReference type="Gene3D" id="1.20.1280.170">
    <property type="entry name" value="Exocyst complex component Exo70"/>
    <property type="match status" value="1"/>
</dbReference>
<reference evidence="5" key="1">
    <citation type="journal article" date="2021" name="Nat. Commun.">
        <title>Genomic analyses provide insights into spinach domestication and the genetic basis of agronomic traits.</title>
        <authorList>
            <person name="Cai X."/>
            <person name="Sun X."/>
            <person name="Xu C."/>
            <person name="Sun H."/>
            <person name="Wang X."/>
            <person name="Ge C."/>
            <person name="Zhang Z."/>
            <person name="Wang Q."/>
            <person name="Fei Z."/>
            <person name="Jiao C."/>
            <person name="Wang Q."/>
        </authorList>
    </citation>
    <scope>NUCLEOTIDE SEQUENCE [LARGE SCALE GENOMIC DNA]</scope>
    <source>
        <strain evidence="5">cv. Varoflay</strain>
    </source>
</reference>
<proteinExistence type="inferred from homology"/>
<protein>
    <recommendedName>
        <fullName evidence="3">Exocyst subunit Exo70 family protein</fullName>
    </recommendedName>
</protein>
<dbReference type="InterPro" id="IPR016159">
    <property type="entry name" value="Cullin_repeat-like_dom_sf"/>
</dbReference>
<keyword evidence="3" id="KW-0653">Protein transport</keyword>
<dbReference type="Proteomes" id="UP000813463">
    <property type="component" value="Chromosome 1"/>
</dbReference>
<dbReference type="SUPFAM" id="SSF74788">
    <property type="entry name" value="Cullin repeat-like"/>
    <property type="match status" value="1"/>
</dbReference>
<dbReference type="PANTHER" id="PTHR12542:SF85">
    <property type="entry name" value="EXOCYST SUBUNIT EXO70 FAMILY PROTEIN"/>
    <property type="match status" value="1"/>
</dbReference>
<comment type="function">
    <text evidence="3">Component of the exocyst complex.</text>
</comment>
<dbReference type="GO" id="GO:0015031">
    <property type="term" value="P:protein transport"/>
    <property type="evidence" value="ECO:0007669"/>
    <property type="project" value="UniProtKB-KW"/>
</dbReference>
<evidence type="ECO:0000256" key="1">
    <source>
        <dbReference type="ARBA" id="ARBA00006756"/>
    </source>
</evidence>
<evidence type="ECO:0000313" key="5">
    <source>
        <dbReference type="Proteomes" id="UP000813463"/>
    </source>
</evidence>
<dbReference type="KEGG" id="soe:110785525"/>
<dbReference type="GO" id="GO:0000145">
    <property type="term" value="C:exocyst"/>
    <property type="evidence" value="ECO:0000318"/>
    <property type="project" value="GO_Central"/>
</dbReference>
<dbReference type="RefSeq" id="XP_021845667.2">
    <property type="nucleotide sequence ID" value="XM_021989975.2"/>
</dbReference>
<dbReference type="InterPro" id="IPR046364">
    <property type="entry name" value="Exo70_C"/>
</dbReference>
<gene>
    <name evidence="6" type="primary">LOC110785525</name>
</gene>
<dbReference type="GO" id="GO:0005546">
    <property type="term" value="F:phosphatidylinositol-4,5-bisphosphate binding"/>
    <property type="evidence" value="ECO:0007669"/>
    <property type="project" value="InterPro"/>
</dbReference>
<evidence type="ECO:0000256" key="3">
    <source>
        <dbReference type="RuleBase" id="RU365026"/>
    </source>
</evidence>
<dbReference type="GO" id="GO:0006887">
    <property type="term" value="P:exocytosis"/>
    <property type="evidence" value="ECO:0000318"/>
    <property type="project" value="GO_Central"/>
</dbReference>
<name>A0A9R0IA83_SPIOL</name>
<dbReference type="GeneID" id="110785525"/>
<dbReference type="AlphaFoldDB" id="A0A9R0IA83"/>
<evidence type="ECO:0000259" key="4">
    <source>
        <dbReference type="Pfam" id="PF03081"/>
    </source>
</evidence>
<comment type="similarity">
    <text evidence="1 3">Belongs to the EXO70 family.</text>
</comment>
<feature type="domain" description="Exocyst complex subunit Exo70 C-terminal" evidence="4">
    <location>
        <begin position="261"/>
        <end position="616"/>
    </location>
</feature>
<reference evidence="6" key="2">
    <citation type="submission" date="2025-08" db="UniProtKB">
        <authorList>
            <consortium name="RefSeq"/>
        </authorList>
    </citation>
    <scope>IDENTIFICATION</scope>
    <source>
        <tissue evidence="6">Leaf</tissue>
    </source>
</reference>
<dbReference type="InterPro" id="IPR004140">
    <property type="entry name" value="Exo70"/>
</dbReference>
<organism evidence="5 6">
    <name type="scientific">Spinacia oleracea</name>
    <name type="common">Spinach</name>
    <dbReference type="NCBI Taxonomy" id="3562"/>
    <lineage>
        <taxon>Eukaryota</taxon>
        <taxon>Viridiplantae</taxon>
        <taxon>Streptophyta</taxon>
        <taxon>Embryophyta</taxon>
        <taxon>Tracheophyta</taxon>
        <taxon>Spermatophyta</taxon>
        <taxon>Magnoliopsida</taxon>
        <taxon>eudicotyledons</taxon>
        <taxon>Gunneridae</taxon>
        <taxon>Pentapetalae</taxon>
        <taxon>Caryophyllales</taxon>
        <taxon>Chenopodiaceae</taxon>
        <taxon>Chenopodioideae</taxon>
        <taxon>Anserineae</taxon>
        <taxon>Spinacia</taxon>
    </lineage>
</organism>
<sequence length="655" mass="74794">MDKLLAARECLRVSLEKSNSLSSQIDETNSNLKKINENLPLLSTELRSTYTRKSTLFSVGEQVDRAFGPVAAVLKIHDSVCGLEMSLMAGPIGGDILRYLSVVKQFEEALMFQSDNCELAGKWIEDIAKLLDENVMGDDKYILNVKKSLSILSELKEMKAHVTLKGGVLSNAFNTIELEFRELIKENSSSSNKFTELLVHKLQTVIERLKANDRVENCKTIFVDVRSSNTRAALQALDLSYLEEEISESDSIQKFEDHTVQWGKHMEFAVKHILQHEYEVCKSVFDKFGSEVSLGCFAKITVQSGFLALLEFGNRITEAKKDAIKLLKLLDIFAILHNLRADFNMLFGSKSCIEIQNLTRELIKRVVDGACEIFKELSHQVEAQRFNMMPPLDGSVPRLVTFVTNYCAILLEDNHRLILSQVLSIHQIWNTKKSHNGILREEFRNILNSLEVNLETWSKTIEDVSLSYFFLMNNYMYLYEFLQGTVFGDLMGEKLLTEHKSKMQNYAQAYLKHSWGKLPSILSENELVLFSTNTQELVKQRFRGFNDAFEELYKKQSQWVVMDNVMREKACQLIVHTVVPSYRCYVHNYGYMVENGSSPSKYVKYSVSSLEAMLSSLFQLNVTKFSRSNSSKSNHLIGKLRNAVANQFRVATITT</sequence>
<dbReference type="PANTHER" id="PTHR12542">
    <property type="entry name" value="EXOCYST COMPLEX PROTEIN EXO70"/>
    <property type="match status" value="1"/>
</dbReference>
<keyword evidence="5" id="KW-1185">Reference proteome</keyword>
<keyword evidence="3" id="KW-0268">Exocytosis</keyword>
<dbReference type="Pfam" id="PF03081">
    <property type="entry name" value="Exo70_C"/>
    <property type="match status" value="1"/>
</dbReference>
<keyword evidence="2 3" id="KW-0813">Transport</keyword>
<evidence type="ECO:0000256" key="2">
    <source>
        <dbReference type="ARBA" id="ARBA00022448"/>
    </source>
</evidence>